<dbReference type="InterPro" id="IPR006108">
    <property type="entry name" value="3HC_DH_C"/>
</dbReference>
<dbReference type="InterPro" id="IPR013328">
    <property type="entry name" value="6PGD_dom2"/>
</dbReference>
<dbReference type="SUPFAM" id="SSF48179">
    <property type="entry name" value="6-phosphogluconate dehydrogenase C-terminal domain-like"/>
    <property type="match status" value="1"/>
</dbReference>
<dbReference type="Proteomes" id="UP001208017">
    <property type="component" value="Unassembled WGS sequence"/>
</dbReference>
<organism evidence="6 7">
    <name type="scientific">Tumebacillus lacus</name>
    <dbReference type="NCBI Taxonomy" id="2995335"/>
    <lineage>
        <taxon>Bacteria</taxon>
        <taxon>Bacillati</taxon>
        <taxon>Bacillota</taxon>
        <taxon>Bacilli</taxon>
        <taxon>Bacillales</taxon>
        <taxon>Alicyclobacillaceae</taxon>
        <taxon>Tumebacillus</taxon>
    </lineage>
</organism>
<evidence type="ECO:0000259" key="4">
    <source>
        <dbReference type="Pfam" id="PF00725"/>
    </source>
</evidence>
<feature type="domain" description="3-hydroxyacyl-CoA dehydrogenase NAD binding" evidence="5">
    <location>
        <begin position="6"/>
        <end position="181"/>
    </location>
</feature>
<evidence type="ECO:0000256" key="2">
    <source>
        <dbReference type="ARBA" id="ARBA00009463"/>
    </source>
</evidence>
<sequence>MNINSVGIVGAGTMGIGLAEMIAEKGLDVVLIDKSETELNAARVGLELSLDRRLTKWGITEAEKKGILSRIRLASDLTHLAECSLVVESVWEVLEDKIQVLQQIEAVVGAETVIASNTSTLSITEIAAQIKHPERVIGLHFHYPPLQRDVVELVRGLHTSEQTVDDAMALVRELDKTAVRVFESPGYITSRLMMPLINEATLILAEGVATSEDIDLAMKAGYGFSHGPLELADRFGLDSCLDILESLFHDTADPKYRPAAYLRKLVRAGHLGIKSKIGFYRYDESGERLEGRR</sequence>
<evidence type="ECO:0000313" key="7">
    <source>
        <dbReference type="Proteomes" id="UP001208017"/>
    </source>
</evidence>
<evidence type="ECO:0000259" key="5">
    <source>
        <dbReference type="Pfam" id="PF02737"/>
    </source>
</evidence>
<dbReference type="SUPFAM" id="SSF51735">
    <property type="entry name" value="NAD(P)-binding Rossmann-fold domains"/>
    <property type="match status" value="1"/>
</dbReference>
<keyword evidence="3" id="KW-0560">Oxidoreductase</keyword>
<comment type="pathway">
    <text evidence="1">Lipid metabolism; butanoate metabolism.</text>
</comment>
<dbReference type="PANTHER" id="PTHR48075:SF5">
    <property type="entry name" value="3-HYDROXYBUTYRYL-COA DEHYDROGENASE"/>
    <property type="match status" value="1"/>
</dbReference>
<name>A0ABT3X1Z6_9BACL</name>
<dbReference type="InterPro" id="IPR008927">
    <property type="entry name" value="6-PGluconate_DH-like_C_sf"/>
</dbReference>
<dbReference type="PIRSF" id="PIRSF000105">
    <property type="entry name" value="HCDH"/>
    <property type="match status" value="1"/>
</dbReference>
<comment type="caution">
    <text evidence="6">The sequence shown here is derived from an EMBL/GenBank/DDBJ whole genome shotgun (WGS) entry which is preliminary data.</text>
</comment>
<dbReference type="Pfam" id="PF02737">
    <property type="entry name" value="3HCDH_N"/>
    <property type="match status" value="1"/>
</dbReference>
<evidence type="ECO:0000256" key="3">
    <source>
        <dbReference type="ARBA" id="ARBA00023002"/>
    </source>
</evidence>
<dbReference type="PANTHER" id="PTHR48075">
    <property type="entry name" value="3-HYDROXYACYL-COA DEHYDROGENASE FAMILY PROTEIN"/>
    <property type="match status" value="1"/>
</dbReference>
<comment type="similarity">
    <text evidence="2">Belongs to the 3-hydroxyacyl-CoA dehydrogenase family.</text>
</comment>
<dbReference type="RefSeq" id="WP_267149969.1">
    <property type="nucleotide sequence ID" value="NZ_JAPMLT010000001.1"/>
</dbReference>
<dbReference type="EMBL" id="JAPMLT010000001">
    <property type="protein sequence ID" value="MCX7568729.1"/>
    <property type="molecule type" value="Genomic_DNA"/>
</dbReference>
<proteinExistence type="inferred from homology"/>
<evidence type="ECO:0000313" key="6">
    <source>
        <dbReference type="EMBL" id="MCX7568729.1"/>
    </source>
</evidence>
<keyword evidence="7" id="KW-1185">Reference proteome</keyword>
<accession>A0ABT3X1Z6</accession>
<feature type="domain" description="3-hydroxyacyl-CoA dehydrogenase C-terminal" evidence="4">
    <location>
        <begin position="186"/>
        <end position="282"/>
    </location>
</feature>
<gene>
    <name evidence="6" type="ORF">OS242_01930</name>
</gene>
<protein>
    <submittedName>
        <fullName evidence="6">3-hydroxyacyl-CoA dehydrogenase NAD-binding domain-containing protein</fullName>
    </submittedName>
</protein>
<dbReference type="InterPro" id="IPR022694">
    <property type="entry name" value="3-OHacyl-CoA_DH"/>
</dbReference>
<dbReference type="Pfam" id="PF00725">
    <property type="entry name" value="3HCDH"/>
    <property type="match status" value="1"/>
</dbReference>
<dbReference type="Gene3D" id="1.10.1040.10">
    <property type="entry name" value="N-(1-d-carboxylethyl)-l-norvaline Dehydrogenase, domain 2"/>
    <property type="match status" value="1"/>
</dbReference>
<dbReference type="InterPro" id="IPR006176">
    <property type="entry name" value="3-OHacyl-CoA_DH_NAD-bd"/>
</dbReference>
<evidence type="ECO:0000256" key="1">
    <source>
        <dbReference type="ARBA" id="ARBA00005086"/>
    </source>
</evidence>
<dbReference type="InterPro" id="IPR036291">
    <property type="entry name" value="NAD(P)-bd_dom_sf"/>
</dbReference>
<reference evidence="6 7" key="1">
    <citation type="submission" date="2022-11" db="EMBL/GenBank/DDBJ databases">
        <title>Study of microbial diversity in lake waters.</title>
        <authorList>
            <person name="Zhang J."/>
        </authorList>
    </citation>
    <scope>NUCLEOTIDE SEQUENCE [LARGE SCALE GENOMIC DNA]</scope>
    <source>
        <strain evidence="6 7">DT12</strain>
    </source>
</reference>
<dbReference type="Gene3D" id="3.40.50.720">
    <property type="entry name" value="NAD(P)-binding Rossmann-like Domain"/>
    <property type="match status" value="1"/>
</dbReference>